<organism evidence="2 3">
    <name type="scientific">Caerostris extrusa</name>
    <name type="common">Bark spider</name>
    <name type="synonym">Caerostris bankana</name>
    <dbReference type="NCBI Taxonomy" id="172846"/>
    <lineage>
        <taxon>Eukaryota</taxon>
        <taxon>Metazoa</taxon>
        <taxon>Ecdysozoa</taxon>
        <taxon>Arthropoda</taxon>
        <taxon>Chelicerata</taxon>
        <taxon>Arachnida</taxon>
        <taxon>Araneae</taxon>
        <taxon>Araneomorphae</taxon>
        <taxon>Entelegynae</taxon>
        <taxon>Araneoidea</taxon>
        <taxon>Araneidae</taxon>
        <taxon>Caerostris</taxon>
    </lineage>
</organism>
<evidence type="ECO:0000256" key="1">
    <source>
        <dbReference type="SAM" id="MobiDB-lite"/>
    </source>
</evidence>
<evidence type="ECO:0000313" key="3">
    <source>
        <dbReference type="Proteomes" id="UP001054945"/>
    </source>
</evidence>
<feature type="region of interest" description="Disordered" evidence="1">
    <location>
        <begin position="1"/>
        <end position="48"/>
    </location>
</feature>
<feature type="compositionally biased region" description="Basic and acidic residues" evidence="1">
    <location>
        <begin position="36"/>
        <end position="48"/>
    </location>
</feature>
<sequence>MWRTKWKNLGPMGRRNRAANEEKNCMRNITSDNDENSQRESSPAEKALEMKAKKAKLCPLGLMNRRQLHRIDYWIFSKRSLDHIAEARPK</sequence>
<dbReference type="EMBL" id="BPLR01004466">
    <property type="protein sequence ID" value="GIX95045.1"/>
    <property type="molecule type" value="Genomic_DNA"/>
</dbReference>
<evidence type="ECO:0000313" key="2">
    <source>
        <dbReference type="EMBL" id="GIX95045.1"/>
    </source>
</evidence>
<dbReference type="Proteomes" id="UP001054945">
    <property type="component" value="Unassembled WGS sequence"/>
</dbReference>
<dbReference type="AlphaFoldDB" id="A0AAV4PGE0"/>
<reference evidence="2 3" key="1">
    <citation type="submission" date="2021-06" db="EMBL/GenBank/DDBJ databases">
        <title>Caerostris extrusa draft genome.</title>
        <authorList>
            <person name="Kono N."/>
            <person name="Arakawa K."/>
        </authorList>
    </citation>
    <scope>NUCLEOTIDE SEQUENCE [LARGE SCALE GENOMIC DNA]</scope>
</reference>
<protein>
    <submittedName>
        <fullName evidence="2">Uncharacterized protein</fullName>
    </submittedName>
</protein>
<comment type="caution">
    <text evidence="2">The sequence shown here is derived from an EMBL/GenBank/DDBJ whole genome shotgun (WGS) entry which is preliminary data.</text>
</comment>
<name>A0AAV4PGE0_CAEEX</name>
<proteinExistence type="predicted"/>
<accession>A0AAV4PGE0</accession>
<keyword evidence="3" id="KW-1185">Reference proteome</keyword>
<gene>
    <name evidence="2" type="ORF">CEXT_341651</name>
</gene>